<evidence type="ECO:0000256" key="1">
    <source>
        <dbReference type="SAM" id="MobiDB-lite"/>
    </source>
</evidence>
<proteinExistence type="predicted"/>
<feature type="region of interest" description="Disordered" evidence="1">
    <location>
        <begin position="1"/>
        <end position="20"/>
    </location>
</feature>
<evidence type="ECO:0000313" key="3">
    <source>
        <dbReference type="Proteomes" id="UP000054845"/>
    </source>
</evidence>
<accession>A0A0P1B7Z2</accession>
<keyword evidence="3" id="KW-1185">Reference proteome</keyword>
<sequence>MNAPALSTTPHHPPLFFTPKRSSSLDTIHIMEQKRLEIDPASMPLADDSEAPTVAYVQDIEVTTEGGDG</sequence>
<dbReference type="AlphaFoldDB" id="A0A0P1B7Z2"/>
<dbReference type="EMBL" id="CCYA01000065">
    <property type="protein sequence ID" value="CEH11726.1"/>
    <property type="molecule type" value="Genomic_DNA"/>
</dbReference>
<feature type="compositionally biased region" description="Low complexity" evidence="1">
    <location>
        <begin position="8"/>
        <end position="19"/>
    </location>
</feature>
<protein>
    <submittedName>
        <fullName evidence="2">Uncharacterized protein</fullName>
    </submittedName>
</protein>
<dbReference type="Proteomes" id="UP000054845">
    <property type="component" value="Unassembled WGS sequence"/>
</dbReference>
<evidence type="ECO:0000313" key="2">
    <source>
        <dbReference type="EMBL" id="CEH11726.1"/>
    </source>
</evidence>
<name>A0A0P1B7Z2_9BASI</name>
<reference evidence="2 3" key="1">
    <citation type="submission" date="2014-09" db="EMBL/GenBank/DDBJ databases">
        <authorList>
            <person name="Magalhaes I.L.F."/>
            <person name="Oliveira U."/>
            <person name="Santos F.R."/>
            <person name="Vidigal T.H.D.A."/>
            <person name="Brescovit A.D."/>
            <person name="Santos A.J."/>
        </authorList>
    </citation>
    <scope>NUCLEOTIDE SEQUENCE [LARGE SCALE GENOMIC DNA]</scope>
</reference>
<organism evidence="2 3">
    <name type="scientific">Ceraceosorus bombacis</name>
    <dbReference type="NCBI Taxonomy" id="401625"/>
    <lineage>
        <taxon>Eukaryota</taxon>
        <taxon>Fungi</taxon>
        <taxon>Dikarya</taxon>
        <taxon>Basidiomycota</taxon>
        <taxon>Ustilaginomycotina</taxon>
        <taxon>Exobasidiomycetes</taxon>
        <taxon>Ceraceosorales</taxon>
        <taxon>Ceraceosoraceae</taxon>
        <taxon>Ceraceosorus</taxon>
    </lineage>
</organism>